<evidence type="ECO:0000256" key="1">
    <source>
        <dbReference type="ARBA" id="ARBA00004651"/>
    </source>
</evidence>
<gene>
    <name evidence="8" type="ORF">EKG39_17020</name>
</gene>
<keyword evidence="4 7" id="KW-0812">Transmembrane</keyword>
<proteinExistence type="predicted"/>
<evidence type="ECO:0000256" key="4">
    <source>
        <dbReference type="ARBA" id="ARBA00022692"/>
    </source>
</evidence>
<dbReference type="RefSeq" id="WP_126507181.1">
    <property type="nucleotide sequence ID" value="NZ_RXNV01000009.1"/>
</dbReference>
<feature type="transmembrane region" description="Helical" evidence="7">
    <location>
        <begin position="187"/>
        <end position="212"/>
    </location>
</feature>
<evidence type="ECO:0008006" key="10">
    <source>
        <dbReference type="Google" id="ProtNLM"/>
    </source>
</evidence>
<evidence type="ECO:0000313" key="9">
    <source>
        <dbReference type="Proteomes" id="UP000282060"/>
    </source>
</evidence>
<dbReference type="AlphaFoldDB" id="A0A3S0L8W5"/>
<feature type="transmembrane region" description="Helical" evidence="7">
    <location>
        <begin position="21"/>
        <end position="37"/>
    </location>
</feature>
<keyword evidence="3" id="KW-1003">Cell membrane</keyword>
<dbReference type="OrthoDB" id="5297929at2"/>
<feature type="transmembrane region" description="Helical" evidence="7">
    <location>
        <begin position="49"/>
        <end position="66"/>
    </location>
</feature>
<keyword evidence="9" id="KW-1185">Reference proteome</keyword>
<evidence type="ECO:0000256" key="7">
    <source>
        <dbReference type="SAM" id="Phobius"/>
    </source>
</evidence>
<feature type="transmembrane region" description="Helical" evidence="7">
    <location>
        <begin position="78"/>
        <end position="109"/>
    </location>
</feature>
<sequence length="226" mass="26114">MTEFLLQRFSEIDWSIGKGQLLSIAALLLWLWAIWPSDDLRALVKDKAGQSRLLLVAVCVNGLWLMDASITPGIHAHFLGLITLMLMYGWRMATVVALLPVLFFATFMFKVPFDFAIYGLLAIGLPLFLCYGVYSQIFKYLPHHLFVYIFGSAFLNGFLSILFHIFAWSVWLWLTTDYDWAFLMDNYLVLIPLLGFPEALLNGMAITFLVVYRPQWLYDYSDNTYF</sequence>
<feature type="transmembrane region" description="Helical" evidence="7">
    <location>
        <begin position="115"/>
        <end position="134"/>
    </location>
</feature>
<evidence type="ECO:0000256" key="5">
    <source>
        <dbReference type="ARBA" id="ARBA00022989"/>
    </source>
</evidence>
<evidence type="ECO:0000256" key="2">
    <source>
        <dbReference type="ARBA" id="ARBA00022448"/>
    </source>
</evidence>
<comment type="subcellular location">
    <subcellularLocation>
        <location evidence="1">Cell membrane</location>
        <topology evidence="1">Multi-pass membrane protein</topology>
    </subcellularLocation>
</comment>
<keyword evidence="6 7" id="KW-0472">Membrane</keyword>
<evidence type="ECO:0000313" key="8">
    <source>
        <dbReference type="EMBL" id="RTR29768.1"/>
    </source>
</evidence>
<evidence type="ECO:0000256" key="3">
    <source>
        <dbReference type="ARBA" id="ARBA00022475"/>
    </source>
</evidence>
<keyword evidence="5 7" id="KW-1133">Transmembrane helix</keyword>
<keyword evidence="2" id="KW-0813">Transport</keyword>
<protein>
    <recommendedName>
        <fullName evidence="10">Energy-coupling factor ABC transporter permease</fullName>
    </recommendedName>
</protein>
<dbReference type="Gene3D" id="1.10.1760.20">
    <property type="match status" value="1"/>
</dbReference>
<accession>A0A3S0L8W5</accession>
<dbReference type="Proteomes" id="UP000282060">
    <property type="component" value="Unassembled WGS sequence"/>
</dbReference>
<feature type="transmembrane region" description="Helical" evidence="7">
    <location>
        <begin position="146"/>
        <end position="167"/>
    </location>
</feature>
<comment type="caution">
    <text evidence="8">The sequence shown here is derived from an EMBL/GenBank/DDBJ whole genome shotgun (WGS) entry which is preliminary data.</text>
</comment>
<dbReference type="EMBL" id="RXNV01000009">
    <property type="protein sequence ID" value="RTR29768.1"/>
    <property type="molecule type" value="Genomic_DNA"/>
</dbReference>
<dbReference type="GO" id="GO:0000041">
    <property type="term" value="P:transition metal ion transport"/>
    <property type="evidence" value="ECO:0007669"/>
    <property type="project" value="InterPro"/>
</dbReference>
<evidence type="ECO:0000256" key="6">
    <source>
        <dbReference type="ARBA" id="ARBA00023136"/>
    </source>
</evidence>
<reference evidence="8 9" key="1">
    <citation type="submission" date="2018-12" db="EMBL/GenBank/DDBJ databases">
        <authorList>
            <person name="Yu L."/>
        </authorList>
    </citation>
    <scope>NUCLEOTIDE SEQUENCE [LARGE SCALE GENOMIC DNA]</scope>
    <source>
        <strain evidence="8 9">HAW-EB5</strain>
    </source>
</reference>
<name>A0A3S0L8W5_9GAMM</name>
<organism evidence="8 9">
    <name type="scientific">Shewanella atlantica</name>
    <dbReference type="NCBI Taxonomy" id="271099"/>
    <lineage>
        <taxon>Bacteria</taxon>
        <taxon>Pseudomonadati</taxon>
        <taxon>Pseudomonadota</taxon>
        <taxon>Gammaproteobacteria</taxon>
        <taxon>Alteromonadales</taxon>
        <taxon>Shewanellaceae</taxon>
        <taxon>Shewanella</taxon>
    </lineage>
</organism>
<dbReference type="InterPro" id="IPR002751">
    <property type="entry name" value="CbiM/NikMN"/>
</dbReference>
<dbReference type="Pfam" id="PF01891">
    <property type="entry name" value="CbiM"/>
    <property type="match status" value="1"/>
</dbReference>
<dbReference type="GO" id="GO:0005886">
    <property type="term" value="C:plasma membrane"/>
    <property type="evidence" value="ECO:0007669"/>
    <property type="project" value="UniProtKB-SubCell"/>
</dbReference>